<dbReference type="EMBL" id="BTFZ01000006">
    <property type="protein sequence ID" value="GMM35333.1"/>
    <property type="molecule type" value="Genomic_DNA"/>
</dbReference>
<evidence type="ECO:0000313" key="2">
    <source>
        <dbReference type="EMBL" id="GMM35333.1"/>
    </source>
</evidence>
<dbReference type="GeneID" id="90073312"/>
<feature type="compositionally biased region" description="Polar residues" evidence="1">
    <location>
        <begin position="229"/>
        <end position="251"/>
    </location>
</feature>
<gene>
    <name evidence="2" type="ORF">DASC09_026580</name>
</gene>
<organism evidence="2 3">
    <name type="scientific">Saccharomycopsis crataegensis</name>
    <dbReference type="NCBI Taxonomy" id="43959"/>
    <lineage>
        <taxon>Eukaryota</taxon>
        <taxon>Fungi</taxon>
        <taxon>Dikarya</taxon>
        <taxon>Ascomycota</taxon>
        <taxon>Saccharomycotina</taxon>
        <taxon>Saccharomycetes</taxon>
        <taxon>Saccharomycopsidaceae</taxon>
        <taxon>Saccharomycopsis</taxon>
    </lineage>
</organism>
<accession>A0AAV5QKL3</accession>
<feature type="compositionally biased region" description="Acidic residues" evidence="1">
    <location>
        <begin position="133"/>
        <end position="142"/>
    </location>
</feature>
<comment type="caution">
    <text evidence="2">The sequence shown here is derived from an EMBL/GenBank/DDBJ whole genome shotgun (WGS) entry which is preliminary data.</text>
</comment>
<feature type="region of interest" description="Disordered" evidence="1">
    <location>
        <begin position="62"/>
        <end position="106"/>
    </location>
</feature>
<proteinExistence type="predicted"/>
<dbReference type="Proteomes" id="UP001360560">
    <property type="component" value="Unassembled WGS sequence"/>
</dbReference>
<name>A0AAV5QKL3_9ASCO</name>
<dbReference type="RefSeq" id="XP_064852333.1">
    <property type="nucleotide sequence ID" value="XM_064996261.1"/>
</dbReference>
<feature type="compositionally biased region" description="Basic residues" evidence="1">
    <location>
        <begin position="280"/>
        <end position="300"/>
    </location>
</feature>
<protein>
    <submittedName>
        <fullName evidence="2">Uncharacterized protein</fullName>
    </submittedName>
</protein>
<feature type="compositionally biased region" description="Acidic residues" evidence="1">
    <location>
        <begin position="193"/>
        <end position="205"/>
    </location>
</feature>
<evidence type="ECO:0000256" key="1">
    <source>
        <dbReference type="SAM" id="MobiDB-lite"/>
    </source>
</evidence>
<feature type="region of interest" description="Disordered" evidence="1">
    <location>
        <begin position="122"/>
        <end position="145"/>
    </location>
</feature>
<feature type="compositionally biased region" description="Polar residues" evidence="1">
    <location>
        <begin position="69"/>
        <end position="106"/>
    </location>
</feature>
<evidence type="ECO:0000313" key="3">
    <source>
        <dbReference type="Proteomes" id="UP001360560"/>
    </source>
</evidence>
<sequence length="300" mass="33722">MCQNPEFMIYFPLSQGSEYKHQYQTEPQLHYQEIDSHSTFYIPEQQNSQRHGDLGSVVSTGGGGLETSRAATRGTTEIGDQNISYEDSSSNFSQSTPTPETSGNFGETYTRYRVYKLLEDDCDDPTEISDANESPDEDSELSDNDKEVADTMVEKIEDRNVVLKGFDRHFKDSSSFLDGYVSFLRNMIKEIELVDSTDDEDDEGEQQDRESSSTKVGVGRSCSTDDVKNTATVQENDNPITKNNEMDANTSPKKRKIYESDGSDLGAPITVKHSQGEGQKKRRIKRKKPSTNSKSQRHSL</sequence>
<reference evidence="2 3" key="1">
    <citation type="journal article" date="2023" name="Elife">
        <title>Identification of key yeast species and microbe-microbe interactions impacting larval growth of Drosophila in the wild.</title>
        <authorList>
            <person name="Mure A."/>
            <person name="Sugiura Y."/>
            <person name="Maeda R."/>
            <person name="Honda K."/>
            <person name="Sakurai N."/>
            <person name="Takahashi Y."/>
            <person name="Watada M."/>
            <person name="Katoh T."/>
            <person name="Gotoh A."/>
            <person name="Gotoh Y."/>
            <person name="Taniguchi I."/>
            <person name="Nakamura K."/>
            <person name="Hayashi T."/>
            <person name="Katayama T."/>
            <person name="Uemura T."/>
            <person name="Hattori Y."/>
        </authorList>
    </citation>
    <scope>NUCLEOTIDE SEQUENCE [LARGE SCALE GENOMIC DNA]</scope>
    <source>
        <strain evidence="2 3">SC-9</strain>
    </source>
</reference>
<dbReference type="AlphaFoldDB" id="A0AAV5QKL3"/>
<keyword evidence="3" id="KW-1185">Reference proteome</keyword>
<feature type="region of interest" description="Disordered" evidence="1">
    <location>
        <begin position="193"/>
        <end position="300"/>
    </location>
</feature>